<reference evidence="2" key="1">
    <citation type="submission" date="2016-03" db="EMBL/GenBank/DDBJ databases">
        <title>Co-evolution between Pasteurellaceae and their hosts.</title>
        <authorList>
            <person name="Hansen M.J."/>
            <person name="Bojesen A.M."/>
            <person name="Planet P."/>
        </authorList>
    </citation>
    <scope>NUCLEOTIDE SEQUENCE</scope>
    <source>
        <strain evidence="2">146/S8/89</strain>
    </source>
</reference>
<evidence type="ECO:0000313" key="2">
    <source>
        <dbReference type="EMBL" id="MDG6896182.1"/>
    </source>
</evidence>
<accession>A0A9X4PDA3</accession>
<comment type="caution">
    <text evidence="2">The sequence shown here is derived from an EMBL/GenBank/DDBJ whole genome shotgun (WGS) entry which is preliminary data.</text>
</comment>
<dbReference type="EMBL" id="LWID01000001">
    <property type="protein sequence ID" value="MDG6896182.1"/>
    <property type="molecule type" value="Genomic_DNA"/>
</dbReference>
<keyword evidence="1" id="KW-0812">Transmembrane</keyword>
<organism evidence="2 3">
    <name type="scientific">Volucribacter amazonae</name>
    <dbReference type="NCBI Taxonomy" id="256731"/>
    <lineage>
        <taxon>Bacteria</taxon>
        <taxon>Pseudomonadati</taxon>
        <taxon>Pseudomonadota</taxon>
        <taxon>Gammaproteobacteria</taxon>
        <taxon>Pasteurellales</taxon>
        <taxon>Pasteurellaceae</taxon>
        <taxon>Volucribacter</taxon>
    </lineage>
</organism>
<feature type="transmembrane region" description="Helical" evidence="1">
    <location>
        <begin position="21"/>
        <end position="38"/>
    </location>
</feature>
<feature type="transmembrane region" description="Helical" evidence="1">
    <location>
        <begin position="58"/>
        <end position="81"/>
    </location>
</feature>
<proteinExistence type="predicted"/>
<keyword evidence="3" id="KW-1185">Reference proteome</keyword>
<dbReference type="AlphaFoldDB" id="A0A9X4PDA3"/>
<keyword evidence="1" id="KW-0472">Membrane</keyword>
<name>A0A9X4PDA3_9PAST</name>
<evidence type="ECO:0000313" key="3">
    <source>
        <dbReference type="Proteomes" id="UP001155500"/>
    </source>
</evidence>
<evidence type="ECO:0000256" key="1">
    <source>
        <dbReference type="SAM" id="Phobius"/>
    </source>
</evidence>
<sequence>MVFFIIGGLLCLYLSSIYKKRRFLIILFILLWCLIHLLDKNREFLNTYVSVITLREIITFVSLVFGHTFFMTFLPTSIKIIFGKYRFYNFVKYAYFVVIYFMIMFGFYMYFIRGEIYK</sequence>
<feature type="transmembrane region" description="Helical" evidence="1">
    <location>
        <begin position="93"/>
        <end position="112"/>
    </location>
</feature>
<keyword evidence="1" id="KW-1133">Transmembrane helix</keyword>
<dbReference type="Proteomes" id="UP001155500">
    <property type="component" value="Unassembled WGS sequence"/>
</dbReference>
<gene>
    <name evidence="2" type="ORF">A6A20_11290</name>
</gene>
<protein>
    <submittedName>
        <fullName evidence="2">Uncharacterized protein</fullName>
    </submittedName>
</protein>